<keyword evidence="3" id="KW-1185">Reference proteome</keyword>
<accession>A0A1I0MM32</accession>
<dbReference type="EMBL" id="FOIS01000001">
    <property type="protein sequence ID" value="SEV88652.1"/>
    <property type="molecule type" value="Genomic_DNA"/>
</dbReference>
<sequence length="69" mass="7430">MGEFTDRLLILIIAVVGLGSLIIAWLGGFVVAEMGGWMEIGGLAVLVVLFLVALVGVWHEFNTVETESR</sequence>
<keyword evidence="1" id="KW-0472">Membrane</keyword>
<evidence type="ECO:0000256" key="1">
    <source>
        <dbReference type="SAM" id="Phobius"/>
    </source>
</evidence>
<evidence type="ECO:0000313" key="3">
    <source>
        <dbReference type="Proteomes" id="UP000183275"/>
    </source>
</evidence>
<dbReference type="STRING" id="1202768.SAMN05216285_1068"/>
<organism evidence="2 3">
    <name type="scientific">Natrinema salifodinae</name>
    <dbReference type="NCBI Taxonomy" id="1202768"/>
    <lineage>
        <taxon>Archaea</taxon>
        <taxon>Methanobacteriati</taxon>
        <taxon>Methanobacteriota</taxon>
        <taxon>Stenosarchaea group</taxon>
        <taxon>Halobacteria</taxon>
        <taxon>Halobacteriales</taxon>
        <taxon>Natrialbaceae</taxon>
        <taxon>Natrinema</taxon>
    </lineage>
</organism>
<evidence type="ECO:0008006" key="4">
    <source>
        <dbReference type="Google" id="ProtNLM"/>
    </source>
</evidence>
<dbReference type="Proteomes" id="UP000183275">
    <property type="component" value="Unassembled WGS sequence"/>
</dbReference>
<evidence type="ECO:0000313" key="2">
    <source>
        <dbReference type="EMBL" id="SEV88652.1"/>
    </source>
</evidence>
<dbReference type="RefSeq" id="WP_049990454.1">
    <property type="nucleotide sequence ID" value="NZ_FOIS01000001.1"/>
</dbReference>
<protein>
    <recommendedName>
        <fullName evidence="4">Major facilitator superfamily (MFS) profile domain-containing protein</fullName>
    </recommendedName>
</protein>
<feature type="transmembrane region" description="Helical" evidence="1">
    <location>
        <begin position="7"/>
        <end position="28"/>
    </location>
</feature>
<proteinExistence type="predicted"/>
<keyword evidence="1" id="KW-0812">Transmembrane</keyword>
<gene>
    <name evidence="2" type="ORF">SAMN05216285_1068</name>
</gene>
<dbReference type="AlphaFoldDB" id="A0A1I0MM32"/>
<reference evidence="3" key="1">
    <citation type="submission" date="2016-10" db="EMBL/GenBank/DDBJ databases">
        <authorList>
            <person name="Varghese N."/>
        </authorList>
    </citation>
    <scope>NUCLEOTIDE SEQUENCE [LARGE SCALE GENOMIC DNA]</scope>
    <source>
        <strain evidence="3">CGMCC 1.12284</strain>
    </source>
</reference>
<keyword evidence="1" id="KW-1133">Transmembrane helix</keyword>
<feature type="transmembrane region" description="Helical" evidence="1">
    <location>
        <begin position="40"/>
        <end position="59"/>
    </location>
</feature>
<name>A0A1I0MM32_9EURY</name>